<reference evidence="2" key="1">
    <citation type="journal article" date="2015" name="Genome Announc.">
        <title>Genome sequence of the AIDS-associated pathogen Penicillium marneffei (ATCC18224) and its near taxonomic relative Talaromyces stipitatus (ATCC10500).</title>
        <authorList>
            <person name="Nierman W.C."/>
            <person name="Fedorova-Abrams N.D."/>
            <person name="Andrianopoulos A."/>
        </authorList>
    </citation>
    <scope>NUCLEOTIDE SEQUENCE [LARGE SCALE GENOMIC DNA]</scope>
    <source>
        <strain evidence="2">ATCC 10500 / CBS 375.48 / QM 6759 / NRRL 1006</strain>
    </source>
</reference>
<dbReference type="eggNOG" id="ENOG502T4ZU">
    <property type="taxonomic scope" value="Eukaryota"/>
</dbReference>
<protein>
    <submittedName>
        <fullName evidence="1">Uncharacterized protein</fullName>
    </submittedName>
</protein>
<accession>B8MS14</accession>
<evidence type="ECO:0000313" key="1">
    <source>
        <dbReference type="EMBL" id="EED12059.1"/>
    </source>
</evidence>
<dbReference type="InParanoid" id="B8MS14"/>
<gene>
    <name evidence="1" type="ORF">TSTA_001300</name>
</gene>
<dbReference type="RefSeq" id="XP_002487713.1">
    <property type="nucleotide sequence ID" value="XM_002487668.1"/>
</dbReference>
<keyword evidence="2" id="KW-1185">Reference proteome</keyword>
<dbReference type="EMBL" id="EQ962660">
    <property type="protein sequence ID" value="EED12059.1"/>
    <property type="molecule type" value="Genomic_DNA"/>
</dbReference>
<organism evidence="1 2">
    <name type="scientific">Talaromyces stipitatus (strain ATCC 10500 / CBS 375.48 / QM 6759 / NRRL 1006)</name>
    <name type="common">Penicillium stipitatum</name>
    <dbReference type="NCBI Taxonomy" id="441959"/>
    <lineage>
        <taxon>Eukaryota</taxon>
        <taxon>Fungi</taxon>
        <taxon>Dikarya</taxon>
        <taxon>Ascomycota</taxon>
        <taxon>Pezizomycotina</taxon>
        <taxon>Eurotiomycetes</taxon>
        <taxon>Eurotiomycetidae</taxon>
        <taxon>Eurotiales</taxon>
        <taxon>Trichocomaceae</taxon>
        <taxon>Talaromyces</taxon>
        <taxon>Talaromyces sect. Talaromyces</taxon>
    </lineage>
</organism>
<dbReference type="HOGENOM" id="CLU_652171_0_0_1"/>
<proteinExistence type="predicted"/>
<dbReference type="GeneID" id="8098624"/>
<dbReference type="OrthoDB" id="4062651at2759"/>
<dbReference type="AlphaFoldDB" id="B8MS14"/>
<sequence length="357" mass="40989">MSAIRHFDTPHIIRFGMTNDNPGMSEIQFWRNGVHFKLGVYEDDVRGTDFEQQWKPLLKQDPILLRAGLWSELCDLIISHCMEILQVLAPNIPYWTSLHDYFYCKSYTLRLYGAPKSGVIPRVVHGPTSACAYEMQPAAWNTFNVPDDIPIYDCHEASPLDHGMDLKNAPQKVRLSDGTVAFFIPSRISTRRQEGPGYVNDVNESHQSIASYFLLHSLQIRRSDDSARIPKMLGILSYSGRPDADIQREDGKQIAGILLEWIDGFRLINYRLGVYRHITAQNESNHAKWRQQVSQVIKELQVSEGHREGKVGESDQVYLQLVFDQWLSEEAHVLASNPQEIKEIEMSRWFTILDSVC</sequence>
<dbReference type="PhylomeDB" id="B8MS14"/>
<dbReference type="Proteomes" id="UP000001745">
    <property type="component" value="Unassembled WGS sequence"/>
</dbReference>
<evidence type="ECO:0000313" key="2">
    <source>
        <dbReference type="Proteomes" id="UP000001745"/>
    </source>
</evidence>
<name>B8MS14_TALSN</name>
<dbReference type="VEuPathDB" id="FungiDB:TSTA_001300"/>